<gene>
    <name evidence="3" type="ORF">E2C01_025084</name>
</gene>
<keyword evidence="2" id="KW-0812">Transmembrane</keyword>
<feature type="compositionally biased region" description="Gly residues" evidence="1">
    <location>
        <begin position="20"/>
        <end position="33"/>
    </location>
</feature>
<proteinExistence type="predicted"/>
<keyword evidence="4" id="KW-1185">Reference proteome</keyword>
<keyword evidence="2" id="KW-0472">Membrane</keyword>
<feature type="region of interest" description="Disordered" evidence="1">
    <location>
        <begin position="1"/>
        <end position="51"/>
    </location>
</feature>
<sequence length="122" mass="12488">MERSGESVGPRAARLRGQGKRGGALGGGIGGGLEGHKNLSRASGGSRVADVARGGRVPLSLLPPRRPPSSVCDPCANLNSYTNTTIILSVIAAPLVLVTVHPILCLPMVRAASRNFNAAEVL</sequence>
<evidence type="ECO:0000313" key="3">
    <source>
        <dbReference type="EMBL" id="MPC31788.1"/>
    </source>
</evidence>
<dbReference type="AlphaFoldDB" id="A0A5B7EE53"/>
<protein>
    <submittedName>
        <fullName evidence="3">Uncharacterized protein</fullName>
    </submittedName>
</protein>
<evidence type="ECO:0000256" key="2">
    <source>
        <dbReference type="SAM" id="Phobius"/>
    </source>
</evidence>
<organism evidence="3 4">
    <name type="scientific">Portunus trituberculatus</name>
    <name type="common">Swimming crab</name>
    <name type="synonym">Neptunus trituberculatus</name>
    <dbReference type="NCBI Taxonomy" id="210409"/>
    <lineage>
        <taxon>Eukaryota</taxon>
        <taxon>Metazoa</taxon>
        <taxon>Ecdysozoa</taxon>
        <taxon>Arthropoda</taxon>
        <taxon>Crustacea</taxon>
        <taxon>Multicrustacea</taxon>
        <taxon>Malacostraca</taxon>
        <taxon>Eumalacostraca</taxon>
        <taxon>Eucarida</taxon>
        <taxon>Decapoda</taxon>
        <taxon>Pleocyemata</taxon>
        <taxon>Brachyura</taxon>
        <taxon>Eubrachyura</taxon>
        <taxon>Portunoidea</taxon>
        <taxon>Portunidae</taxon>
        <taxon>Portuninae</taxon>
        <taxon>Portunus</taxon>
    </lineage>
</organism>
<keyword evidence="2" id="KW-1133">Transmembrane helix</keyword>
<dbReference type="EMBL" id="VSRR010002505">
    <property type="protein sequence ID" value="MPC31788.1"/>
    <property type="molecule type" value="Genomic_DNA"/>
</dbReference>
<evidence type="ECO:0000256" key="1">
    <source>
        <dbReference type="SAM" id="MobiDB-lite"/>
    </source>
</evidence>
<evidence type="ECO:0000313" key="4">
    <source>
        <dbReference type="Proteomes" id="UP000324222"/>
    </source>
</evidence>
<reference evidence="3 4" key="1">
    <citation type="submission" date="2019-05" db="EMBL/GenBank/DDBJ databases">
        <title>Another draft genome of Portunus trituberculatus and its Hox gene families provides insights of decapod evolution.</title>
        <authorList>
            <person name="Jeong J.-H."/>
            <person name="Song I."/>
            <person name="Kim S."/>
            <person name="Choi T."/>
            <person name="Kim D."/>
            <person name="Ryu S."/>
            <person name="Kim W."/>
        </authorList>
    </citation>
    <scope>NUCLEOTIDE SEQUENCE [LARGE SCALE GENOMIC DNA]</scope>
    <source>
        <tissue evidence="3">Muscle</tissue>
    </source>
</reference>
<name>A0A5B7EE53_PORTR</name>
<accession>A0A5B7EE53</accession>
<comment type="caution">
    <text evidence="3">The sequence shown here is derived from an EMBL/GenBank/DDBJ whole genome shotgun (WGS) entry which is preliminary data.</text>
</comment>
<feature type="transmembrane region" description="Helical" evidence="2">
    <location>
        <begin position="86"/>
        <end position="106"/>
    </location>
</feature>
<dbReference type="Proteomes" id="UP000324222">
    <property type="component" value="Unassembled WGS sequence"/>
</dbReference>